<evidence type="ECO:0000313" key="2">
    <source>
        <dbReference type="EMBL" id="EFE72030.2"/>
    </source>
</evidence>
<protein>
    <submittedName>
        <fullName evidence="2">Predicted protein</fullName>
    </submittedName>
</protein>
<organism evidence="2 3">
    <name type="scientific">Streptomyces viridosporus (strain ATCC 14672 / DSM 40746 / JCM 4963 / KCTC 9882 / NRRL B-12104 / FH 1290)</name>
    <name type="common">Streptomyces ghanaensis</name>
    <dbReference type="NCBI Taxonomy" id="566461"/>
    <lineage>
        <taxon>Bacteria</taxon>
        <taxon>Bacillati</taxon>
        <taxon>Actinomycetota</taxon>
        <taxon>Actinomycetes</taxon>
        <taxon>Kitasatosporales</taxon>
        <taxon>Streptomycetaceae</taxon>
        <taxon>Streptomyces</taxon>
    </lineage>
</organism>
<dbReference type="EMBL" id="DS999641">
    <property type="protein sequence ID" value="EFE72030.2"/>
    <property type="molecule type" value="Genomic_DNA"/>
</dbReference>
<dbReference type="RefSeq" id="WP_004993420.1">
    <property type="nucleotide sequence ID" value="NZ_DS999641.1"/>
</dbReference>
<evidence type="ECO:0000313" key="3">
    <source>
        <dbReference type="Proteomes" id="UP000003824"/>
    </source>
</evidence>
<gene>
    <name evidence="2" type="ORF">SSFG_07266</name>
</gene>
<evidence type="ECO:0000256" key="1">
    <source>
        <dbReference type="SAM" id="MobiDB-lite"/>
    </source>
</evidence>
<feature type="region of interest" description="Disordered" evidence="1">
    <location>
        <begin position="160"/>
        <end position="189"/>
    </location>
</feature>
<sequence>MAPLDLHEQERQLNDLAKEFEVLRARVGDLSYTPGVDALRRIGPLLYQVQDLTAVVLVRLNALHNSSHTGVTYGRSSLKCLSSVVVAASLVSNALARTLHANPDESMPFPGRRMEDAPARIARQAKAILLMNGYLDEAARQLELCARGCRFAATHVARNRTATQARRTEFAQSKSGPRPPVPGMTRSSS</sequence>
<dbReference type="eggNOG" id="ENOG5032MTQ">
    <property type="taxonomic scope" value="Bacteria"/>
</dbReference>
<dbReference type="Proteomes" id="UP000003824">
    <property type="component" value="Unassembled WGS sequence"/>
</dbReference>
<name>D6A8P7_STRV1</name>
<reference evidence="3" key="1">
    <citation type="submission" date="2008-12" db="EMBL/GenBank/DDBJ databases">
        <title>Annotation of Streptomyces ghanaensis ATCC 14672.</title>
        <authorList>
            <consortium name="The Broad Institute Genome Sequencing Platform"/>
            <consortium name="Broad Institute Microbial Sequencing Center"/>
            <person name="Fischbach M."/>
            <person name="Ward D."/>
            <person name="Young S."/>
            <person name="Kodira C.D."/>
            <person name="Zeng Q."/>
            <person name="Koehrsen M."/>
            <person name="Godfrey P."/>
            <person name="Alvarado L."/>
            <person name="Berlin A.M."/>
            <person name="Borenstein D."/>
            <person name="Chen Z."/>
            <person name="Engels R."/>
            <person name="Freedman E."/>
            <person name="Gellesch M."/>
            <person name="Goldberg J."/>
            <person name="Griggs A."/>
            <person name="Gujja S."/>
            <person name="Heiman D.I."/>
            <person name="Hepburn T.A."/>
            <person name="Howarth C."/>
            <person name="Jen D."/>
            <person name="Larson L."/>
            <person name="Lewis B."/>
            <person name="Mehta T."/>
            <person name="Park D."/>
            <person name="Pearson M."/>
            <person name="Roberts A."/>
            <person name="Saif S."/>
            <person name="Shea T.D."/>
            <person name="Shenoy N."/>
            <person name="Sisk P."/>
            <person name="Stolte C."/>
            <person name="Sykes S.N."/>
            <person name="Walk T."/>
            <person name="White J."/>
            <person name="Yandava C."/>
            <person name="Straight P."/>
            <person name="Clardy J."/>
            <person name="Hung D."/>
            <person name="Kolter R."/>
            <person name="Mekalanos J."/>
            <person name="Walker S."/>
            <person name="Walsh C.T."/>
            <person name="Wieland B.L.C."/>
            <person name="Ilzarbe M."/>
            <person name="Galagan J."/>
            <person name="Nusbaum C."/>
            <person name="Birren B."/>
        </authorList>
    </citation>
    <scope>NUCLEOTIDE SEQUENCE [LARGE SCALE GENOMIC DNA]</scope>
    <source>
        <strain evidence="3">ATCC 14672 / DSM 40746 / JCM 4963 / KCTC 9882 / NRRL B-12104 / FH 1290</strain>
    </source>
</reference>
<proteinExistence type="predicted"/>
<dbReference type="AlphaFoldDB" id="D6A8P7"/>
<accession>D6A8P7</accession>